<dbReference type="OrthoDB" id="9811036at2"/>
<reference evidence="2 3" key="1">
    <citation type="submission" date="2017-10" db="EMBL/GenBank/DDBJ databases">
        <title>The draft genome sequence of Lewinella nigricans NBRC 102662.</title>
        <authorList>
            <person name="Wang K."/>
        </authorList>
    </citation>
    <scope>NUCLEOTIDE SEQUENCE [LARGE SCALE GENOMIC DNA]</scope>
    <source>
        <strain evidence="2 3">NBRC 102662</strain>
    </source>
</reference>
<name>A0A2D0N4X1_FLAN2</name>
<gene>
    <name evidence="2" type="ORF">CRP01_26465</name>
</gene>
<proteinExistence type="predicted"/>
<dbReference type="Pfam" id="PF13899">
    <property type="entry name" value="Thioredoxin_7"/>
    <property type="match status" value="1"/>
</dbReference>
<feature type="signal peptide" evidence="1">
    <location>
        <begin position="1"/>
        <end position="25"/>
    </location>
</feature>
<dbReference type="Proteomes" id="UP000223913">
    <property type="component" value="Unassembled WGS sequence"/>
</dbReference>
<evidence type="ECO:0000256" key="1">
    <source>
        <dbReference type="SAM" id="SignalP"/>
    </source>
</evidence>
<comment type="caution">
    <text evidence="2">The sequence shown here is derived from an EMBL/GenBank/DDBJ whole genome shotgun (WGS) entry which is preliminary data.</text>
</comment>
<sequence>MSGAVKIGKTLVLLVLLCSGLQLHAQAVQWTAFADLPDSLRRAPKPVLLFIHTDWCKYCALQDHNTFQNEQVSEKINGNFYALRLDAESRDALIFLNRNYEGAQDGYHELAEMLAKKDGQIIFPTTILLSEKLQLRERWCGFVSPAVLIPYLQGPPAAP</sequence>
<dbReference type="RefSeq" id="WP_099153127.1">
    <property type="nucleotide sequence ID" value="NZ_PDUD01000031.1"/>
</dbReference>
<protein>
    <recommendedName>
        <fullName evidence="4">DUF255 domain-containing protein</fullName>
    </recommendedName>
</protein>
<dbReference type="AlphaFoldDB" id="A0A2D0N4X1"/>
<keyword evidence="3" id="KW-1185">Reference proteome</keyword>
<organism evidence="2 3">
    <name type="scientific">Flavilitoribacter nigricans (strain ATCC 23147 / DSM 23189 / NBRC 102662 / NCIMB 1420 / SS-2)</name>
    <name type="common">Lewinella nigricans</name>
    <dbReference type="NCBI Taxonomy" id="1122177"/>
    <lineage>
        <taxon>Bacteria</taxon>
        <taxon>Pseudomonadati</taxon>
        <taxon>Bacteroidota</taxon>
        <taxon>Saprospiria</taxon>
        <taxon>Saprospirales</taxon>
        <taxon>Lewinellaceae</taxon>
        <taxon>Flavilitoribacter</taxon>
    </lineage>
</organism>
<evidence type="ECO:0008006" key="4">
    <source>
        <dbReference type="Google" id="ProtNLM"/>
    </source>
</evidence>
<evidence type="ECO:0000313" key="3">
    <source>
        <dbReference type="Proteomes" id="UP000223913"/>
    </source>
</evidence>
<evidence type="ECO:0000313" key="2">
    <source>
        <dbReference type="EMBL" id="PHN03545.1"/>
    </source>
</evidence>
<keyword evidence="1" id="KW-0732">Signal</keyword>
<accession>A0A2D0N4X1</accession>
<dbReference type="Gene3D" id="3.40.30.10">
    <property type="entry name" value="Glutaredoxin"/>
    <property type="match status" value="1"/>
</dbReference>
<dbReference type="InterPro" id="IPR036249">
    <property type="entry name" value="Thioredoxin-like_sf"/>
</dbReference>
<feature type="chain" id="PRO_5012903648" description="DUF255 domain-containing protein" evidence="1">
    <location>
        <begin position="26"/>
        <end position="159"/>
    </location>
</feature>
<dbReference type="SUPFAM" id="SSF52833">
    <property type="entry name" value="Thioredoxin-like"/>
    <property type="match status" value="1"/>
</dbReference>
<dbReference type="EMBL" id="PDUD01000031">
    <property type="protein sequence ID" value="PHN03545.1"/>
    <property type="molecule type" value="Genomic_DNA"/>
</dbReference>